<gene>
    <name evidence="7" type="ORF">CSA60_00105</name>
</gene>
<dbReference type="NCBIfam" id="TIGR02937">
    <property type="entry name" value="sigma70-ECF"/>
    <property type="match status" value="1"/>
</dbReference>
<dbReference type="GO" id="GO:0003677">
    <property type="term" value="F:DNA binding"/>
    <property type="evidence" value="ECO:0007669"/>
    <property type="project" value="InterPro"/>
</dbReference>
<keyword evidence="2" id="KW-0805">Transcription regulation</keyword>
<dbReference type="InterPro" id="IPR036388">
    <property type="entry name" value="WH-like_DNA-bd_sf"/>
</dbReference>
<dbReference type="Pfam" id="PF04542">
    <property type="entry name" value="Sigma70_r2"/>
    <property type="match status" value="1"/>
</dbReference>
<dbReference type="CDD" id="cd06171">
    <property type="entry name" value="Sigma70_r4"/>
    <property type="match status" value="1"/>
</dbReference>
<dbReference type="GO" id="GO:0006352">
    <property type="term" value="P:DNA-templated transcription initiation"/>
    <property type="evidence" value="ECO:0007669"/>
    <property type="project" value="InterPro"/>
</dbReference>
<organism evidence="7 8">
    <name type="scientific">Neptuniibacter caesariensis</name>
    <dbReference type="NCBI Taxonomy" id="207954"/>
    <lineage>
        <taxon>Bacteria</taxon>
        <taxon>Pseudomonadati</taxon>
        <taxon>Pseudomonadota</taxon>
        <taxon>Gammaproteobacteria</taxon>
        <taxon>Oceanospirillales</taxon>
        <taxon>Oceanospirillaceae</taxon>
        <taxon>Neptuniibacter</taxon>
    </lineage>
</organism>
<evidence type="ECO:0000259" key="6">
    <source>
        <dbReference type="Pfam" id="PF08281"/>
    </source>
</evidence>
<dbReference type="InterPro" id="IPR013324">
    <property type="entry name" value="RNA_pol_sigma_r3/r4-like"/>
</dbReference>
<evidence type="ECO:0000256" key="2">
    <source>
        <dbReference type="ARBA" id="ARBA00023015"/>
    </source>
</evidence>
<dbReference type="InterPro" id="IPR039425">
    <property type="entry name" value="RNA_pol_sigma-70-like"/>
</dbReference>
<evidence type="ECO:0000313" key="7">
    <source>
        <dbReference type="EMBL" id="PIE25548.1"/>
    </source>
</evidence>
<dbReference type="InterPro" id="IPR013325">
    <property type="entry name" value="RNA_pol_sigma_r2"/>
</dbReference>
<dbReference type="InterPro" id="IPR007627">
    <property type="entry name" value="RNA_pol_sigma70_r2"/>
</dbReference>
<evidence type="ECO:0000256" key="3">
    <source>
        <dbReference type="ARBA" id="ARBA00023082"/>
    </source>
</evidence>
<dbReference type="InterPro" id="IPR013249">
    <property type="entry name" value="RNA_pol_sigma70_r4_t2"/>
</dbReference>
<keyword evidence="3" id="KW-0731">Sigma factor</keyword>
<dbReference type="Gene3D" id="1.10.10.10">
    <property type="entry name" value="Winged helix-like DNA-binding domain superfamily/Winged helix DNA-binding domain"/>
    <property type="match status" value="1"/>
</dbReference>
<dbReference type="EMBL" id="PDSH01000003">
    <property type="protein sequence ID" value="PIE25548.1"/>
    <property type="molecule type" value="Genomic_DNA"/>
</dbReference>
<dbReference type="Gene3D" id="1.10.1740.10">
    <property type="match status" value="1"/>
</dbReference>
<comment type="similarity">
    <text evidence="1">Belongs to the sigma-70 factor family. ECF subfamily.</text>
</comment>
<feature type="domain" description="RNA polymerase sigma-70 region 2" evidence="5">
    <location>
        <begin position="15"/>
        <end position="69"/>
    </location>
</feature>
<reference evidence="7 8" key="1">
    <citation type="submission" date="2017-10" db="EMBL/GenBank/DDBJ databases">
        <title>Novel microbial diversity and functional potential in the marine mammal oral microbiome.</title>
        <authorList>
            <person name="Dudek N.K."/>
            <person name="Sun C.L."/>
            <person name="Burstein D."/>
            <person name="Kantor R.S."/>
            <person name="Aliaga Goltsman D.S."/>
            <person name="Bik E.M."/>
            <person name="Thomas B.C."/>
            <person name="Banfield J.F."/>
            <person name="Relman D.A."/>
        </authorList>
    </citation>
    <scope>NUCLEOTIDE SEQUENCE [LARGE SCALE GENOMIC DNA]</scope>
    <source>
        <strain evidence="7">DOLJORAL78_47_21</strain>
    </source>
</reference>
<evidence type="ECO:0000256" key="4">
    <source>
        <dbReference type="ARBA" id="ARBA00023163"/>
    </source>
</evidence>
<dbReference type="PANTHER" id="PTHR43133">
    <property type="entry name" value="RNA POLYMERASE ECF-TYPE SIGMA FACTO"/>
    <property type="match status" value="1"/>
</dbReference>
<accession>A0A2G6JQ68</accession>
<proteinExistence type="inferred from homology"/>
<dbReference type="SUPFAM" id="SSF88659">
    <property type="entry name" value="Sigma3 and sigma4 domains of RNA polymerase sigma factors"/>
    <property type="match status" value="1"/>
</dbReference>
<dbReference type="AlphaFoldDB" id="A0A2G6JQ68"/>
<dbReference type="InterPro" id="IPR014284">
    <property type="entry name" value="RNA_pol_sigma-70_dom"/>
</dbReference>
<name>A0A2G6JQ68_NEPCE</name>
<evidence type="ECO:0000259" key="5">
    <source>
        <dbReference type="Pfam" id="PF04542"/>
    </source>
</evidence>
<dbReference type="PANTHER" id="PTHR43133:SF64">
    <property type="entry name" value="ECF SIGMA FACTOR"/>
    <property type="match status" value="1"/>
</dbReference>
<evidence type="ECO:0000256" key="1">
    <source>
        <dbReference type="ARBA" id="ARBA00010641"/>
    </source>
</evidence>
<evidence type="ECO:0000313" key="8">
    <source>
        <dbReference type="Proteomes" id="UP000243469"/>
    </source>
</evidence>
<comment type="caution">
    <text evidence="7">The sequence shown here is derived from an EMBL/GenBank/DDBJ whole genome shotgun (WGS) entry which is preliminary data.</text>
</comment>
<dbReference type="GO" id="GO:0016987">
    <property type="term" value="F:sigma factor activity"/>
    <property type="evidence" value="ECO:0007669"/>
    <property type="project" value="UniProtKB-KW"/>
</dbReference>
<dbReference type="Pfam" id="PF08281">
    <property type="entry name" value="Sigma70_r4_2"/>
    <property type="match status" value="1"/>
</dbReference>
<keyword evidence="4" id="KW-0804">Transcription</keyword>
<dbReference type="SUPFAM" id="SSF88946">
    <property type="entry name" value="Sigma2 domain of RNA polymerase sigma factors"/>
    <property type="match status" value="1"/>
</dbReference>
<dbReference type="NCBIfam" id="NF006550">
    <property type="entry name" value="PRK09047.1"/>
    <property type="match status" value="1"/>
</dbReference>
<feature type="domain" description="RNA polymerase sigma factor 70 region 4 type 2" evidence="6">
    <location>
        <begin position="114"/>
        <end position="163"/>
    </location>
</feature>
<dbReference type="Proteomes" id="UP000243469">
    <property type="component" value="Unassembled WGS sequence"/>
</dbReference>
<sequence length="181" mass="20791">MDQFLANVEGRAFQITRFATGCDHDALDLVQDSMISLVSNYADKPETAWKPLFYKILHNRIADFQRKKTLTGRIFSWIGLHNPEDEKGVELLDKIPDPAAEIPELVLSQNRFSEALIMAIEQLPPRQQLTFLLRIWEGMSVKETAEIMQCSEGSIKTHLSRATQSLRNQLEPHNFLDEDHE</sequence>
<protein>
    <submittedName>
        <fullName evidence="7">RNA polymerase sigma factor</fullName>
    </submittedName>
</protein>